<keyword evidence="2" id="KW-1185">Reference proteome</keyword>
<dbReference type="Proteomes" id="UP000199501">
    <property type="component" value="Unassembled WGS sequence"/>
</dbReference>
<dbReference type="AlphaFoldDB" id="A0A1G6VPN1"/>
<organism evidence="1 2">
    <name type="scientific">Actinokineospora iranica</name>
    <dbReference type="NCBI Taxonomy" id="1271860"/>
    <lineage>
        <taxon>Bacteria</taxon>
        <taxon>Bacillati</taxon>
        <taxon>Actinomycetota</taxon>
        <taxon>Actinomycetes</taxon>
        <taxon>Pseudonocardiales</taxon>
        <taxon>Pseudonocardiaceae</taxon>
        <taxon>Actinokineospora</taxon>
    </lineage>
</organism>
<reference evidence="2" key="1">
    <citation type="submission" date="2016-10" db="EMBL/GenBank/DDBJ databases">
        <authorList>
            <person name="Varghese N."/>
            <person name="Submissions S."/>
        </authorList>
    </citation>
    <scope>NUCLEOTIDE SEQUENCE [LARGE SCALE GENOMIC DNA]</scope>
    <source>
        <strain evidence="2">IBRC-M 10403</strain>
    </source>
</reference>
<proteinExistence type="predicted"/>
<dbReference type="Pfam" id="PF13242">
    <property type="entry name" value="Hydrolase_like"/>
    <property type="match status" value="1"/>
</dbReference>
<evidence type="ECO:0000313" key="1">
    <source>
        <dbReference type="EMBL" id="SDD54967.1"/>
    </source>
</evidence>
<dbReference type="EMBL" id="FMZZ01000013">
    <property type="protein sequence ID" value="SDD54967.1"/>
    <property type="molecule type" value="Genomic_DNA"/>
</dbReference>
<dbReference type="InterPro" id="IPR004446">
    <property type="entry name" value="Heptose_bisP_phosphatase"/>
</dbReference>
<dbReference type="GO" id="GO:0016791">
    <property type="term" value="F:phosphatase activity"/>
    <property type="evidence" value="ECO:0007669"/>
    <property type="project" value="InterPro"/>
</dbReference>
<dbReference type="PANTHER" id="PTHR42891:SF1">
    <property type="entry name" value="D-GLYCERO-BETA-D-MANNO-HEPTOSE-1,7-BISPHOSPHATE 7-PHOSPHATASE"/>
    <property type="match status" value="1"/>
</dbReference>
<evidence type="ECO:0000313" key="2">
    <source>
        <dbReference type="Proteomes" id="UP000199501"/>
    </source>
</evidence>
<dbReference type="STRING" id="1271860.SAMN05216174_1134"/>
<sequence>MPYFSVTCPCRKPAPGMLRQAAQDLDLALSESWMIGDSACDISAGRRAGTRTALIGSQSDAAVTPNVHRVTIADALYHVLDTLESTVTAGSRTARTGGYSSDSPS</sequence>
<dbReference type="InterPro" id="IPR036412">
    <property type="entry name" value="HAD-like_sf"/>
</dbReference>
<protein>
    <submittedName>
        <fullName evidence="1">D-glycero-D-manno-heptose 1,7-bisphosphate phosphatase</fullName>
    </submittedName>
</protein>
<name>A0A1G6VPN1_9PSEU</name>
<dbReference type="InterPro" id="IPR023214">
    <property type="entry name" value="HAD_sf"/>
</dbReference>
<gene>
    <name evidence="1" type="ORF">SAMN05216174_1134</name>
</gene>
<accession>A0A1G6VPN1</accession>
<dbReference type="Gene3D" id="3.40.50.1000">
    <property type="entry name" value="HAD superfamily/HAD-like"/>
    <property type="match status" value="1"/>
</dbReference>
<dbReference type="SUPFAM" id="SSF56784">
    <property type="entry name" value="HAD-like"/>
    <property type="match status" value="1"/>
</dbReference>
<dbReference type="PANTHER" id="PTHR42891">
    <property type="entry name" value="D-GLYCERO-BETA-D-MANNO-HEPTOSE-1,7-BISPHOSPHATE 7-PHOSPHATASE"/>
    <property type="match status" value="1"/>
</dbReference>
<dbReference type="GO" id="GO:0005975">
    <property type="term" value="P:carbohydrate metabolic process"/>
    <property type="evidence" value="ECO:0007669"/>
    <property type="project" value="InterPro"/>
</dbReference>